<name>A0ABP4E842_9ACTN</name>
<dbReference type="Pfam" id="PF02586">
    <property type="entry name" value="SRAP"/>
    <property type="match status" value="1"/>
</dbReference>
<keyword evidence="7" id="KW-0456">Lyase</keyword>
<evidence type="ECO:0000256" key="4">
    <source>
        <dbReference type="ARBA" id="ARBA00022801"/>
    </source>
</evidence>
<evidence type="ECO:0000256" key="5">
    <source>
        <dbReference type="ARBA" id="ARBA00023124"/>
    </source>
</evidence>
<evidence type="ECO:0000313" key="9">
    <source>
        <dbReference type="EMBL" id="GAA1097597.1"/>
    </source>
</evidence>
<organism evidence="9 10">
    <name type="scientific">Kitasatospora arboriphila</name>
    <dbReference type="NCBI Taxonomy" id="258052"/>
    <lineage>
        <taxon>Bacteria</taxon>
        <taxon>Bacillati</taxon>
        <taxon>Actinomycetota</taxon>
        <taxon>Actinomycetes</taxon>
        <taxon>Kitasatosporales</taxon>
        <taxon>Streptomycetaceae</taxon>
        <taxon>Kitasatospora</taxon>
    </lineage>
</organism>
<keyword evidence="10" id="KW-1185">Reference proteome</keyword>
<evidence type="ECO:0000256" key="2">
    <source>
        <dbReference type="ARBA" id="ARBA00022670"/>
    </source>
</evidence>
<keyword evidence="3" id="KW-0227">DNA damage</keyword>
<reference evidence="10" key="1">
    <citation type="journal article" date="2019" name="Int. J. Syst. Evol. Microbiol.">
        <title>The Global Catalogue of Microorganisms (GCM) 10K type strain sequencing project: providing services to taxonomists for standard genome sequencing and annotation.</title>
        <authorList>
            <consortium name="The Broad Institute Genomics Platform"/>
            <consortium name="The Broad Institute Genome Sequencing Center for Infectious Disease"/>
            <person name="Wu L."/>
            <person name="Ma J."/>
        </authorList>
    </citation>
    <scope>NUCLEOTIDE SEQUENCE [LARGE SCALE GENOMIC DNA]</scope>
    <source>
        <strain evidence="10">JCM 13002</strain>
    </source>
</reference>
<dbReference type="InterPro" id="IPR003738">
    <property type="entry name" value="SRAP"/>
</dbReference>
<keyword evidence="4 8" id="KW-0378">Hydrolase</keyword>
<evidence type="ECO:0000256" key="1">
    <source>
        <dbReference type="ARBA" id="ARBA00008136"/>
    </source>
</evidence>
<evidence type="ECO:0000256" key="6">
    <source>
        <dbReference type="ARBA" id="ARBA00023125"/>
    </source>
</evidence>
<dbReference type="EMBL" id="BAAALD010000046">
    <property type="protein sequence ID" value="GAA1097597.1"/>
    <property type="molecule type" value="Genomic_DNA"/>
</dbReference>
<dbReference type="Proteomes" id="UP001499987">
    <property type="component" value="Unassembled WGS sequence"/>
</dbReference>
<evidence type="ECO:0000256" key="7">
    <source>
        <dbReference type="ARBA" id="ARBA00023239"/>
    </source>
</evidence>
<dbReference type="EC" id="3.4.-.-" evidence="8"/>
<accession>A0ABP4E842</accession>
<gene>
    <name evidence="9" type="ORF">GCM10009663_45650</name>
</gene>
<dbReference type="PANTHER" id="PTHR13604:SF0">
    <property type="entry name" value="ABASIC SITE PROCESSING PROTEIN HMCES"/>
    <property type="match status" value="1"/>
</dbReference>
<evidence type="ECO:0000256" key="3">
    <source>
        <dbReference type="ARBA" id="ARBA00022763"/>
    </source>
</evidence>
<protein>
    <recommendedName>
        <fullName evidence="8">Abasic site processing protein</fullName>
        <ecNumber evidence="8">3.4.-.-</ecNumber>
    </recommendedName>
</protein>
<sequence>MCGRFVSTTTPVDLVGLLGEMRWDPAEALAPSWNVAPTHPVPAVLERLDRETGEVVRQLRPLRWGLVPSWSKDPAGGARMINARAETVHEKPAFRKAFAARRCVIPADGYFEWRPVEAAAGRKAFKQPYYLSTGSVLLMAGLYEFWRDRSVPDDDPAAWLTTTTIITTDATDRAGRIHDRMPLTIAPADLDAWLDPDRSDTADLHHLLHTPVGGELTVRAVSTAVNSVRSNGPELLDRVDDPLGLADPVGQRAG</sequence>
<dbReference type="Gene3D" id="3.90.1680.10">
    <property type="entry name" value="SOS response associated peptidase-like"/>
    <property type="match status" value="1"/>
</dbReference>
<comment type="similarity">
    <text evidence="1 8">Belongs to the SOS response-associated peptidase family.</text>
</comment>
<dbReference type="InterPro" id="IPR036590">
    <property type="entry name" value="SRAP-like"/>
</dbReference>
<evidence type="ECO:0000313" key="10">
    <source>
        <dbReference type="Proteomes" id="UP001499987"/>
    </source>
</evidence>
<keyword evidence="6" id="KW-0238">DNA-binding</keyword>
<keyword evidence="5" id="KW-0190">Covalent protein-DNA linkage</keyword>
<comment type="caution">
    <text evidence="9">The sequence shown here is derived from an EMBL/GenBank/DDBJ whole genome shotgun (WGS) entry which is preliminary data.</text>
</comment>
<dbReference type="SUPFAM" id="SSF143081">
    <property type="entry name" value="BB1717-like"/>
    <property type="match status" value="1"/>
</dbReference>
<dbReference type="RefSeq" id="WP_344625510.1">
    <property type="nucleotide sequence ID" value="NZ_BAAALD010000046.1"/>
</dbReference>
<evidence type="ECO:0000256" key="8">
    <source>
        <dbReference type="RuleBase" id="RU364100"/>
    </source>
</evidence>
<proteinExistence type="inferred from homology"/>
<keyword evidence="2 8" id="KW-0645">Protease</keyword>
<dbReference type="PANTHER" id="PTHR13604">
    <property type="entry name" value="DC12-RELATED"/>
    <property type="match status" value="1"/>
</dbReference>